<feature type="domain" description="Acyl-CoA dehydrogenase/oxidase N-terminal" evidence="8">
    <location>
        <begin position="32"/>
        <end position="141"/>
    </location>
</feature>
<keyword evidence="4" id="KW-0274">FAD</keyword>
<gene>
    <name evidence="9" type="ORF">MMON_48760</name>
</gene>
<evidence type="ECO:0000256" key="6">
    <source>
        <dbReference type="SAM" id="MobiDB-lite"/>
    </source>
</evidence>
<reference evidence="9 10" key="1">
    <citation type="journal article" date="2019" name="Emerg. Microbes Infect.">
        <title>Comprehensive subspecies identification of 175 nontuberculous mycobacteria species based on 7547 genomic profiles.</title>
        <authorList>
            <person name="Matsumoto Y."/>
            <person name="Kinjo T."/>
            <person name="Motooka D."/>
            <person name="Nabeya D."/>
            <person name="Jung N."/>
            <person name="Uechi K."/>
            <person name="Horii T."/>
            <person name="Iida T."/>
            <person name="Fujita J."/>
            <person name="Nakamura S."/>
        </authorList>
    </citation>
    <scope>NUCLEOTIDE SEQUENCE [LARGE SCALE GENOMIC DNA]</scope>
    <source>
        <strain evidence="9 10">JCM 15658</strain>
    </source>
</reference>
<keyword evidence="10" id="KW-1185">Reference proteome</keyword>
<organism evidence="9 10">
    <name type="scientific">Mycolicibacterium monacense</name>
    <name type="common">Mycobacterium monacense</name>
    <dbReference type="NCBI Taxonomy" id="85693"/>
    <lineage>
        <taxon>Bacteria</taxon>
        <taxon>Bacillati</taxon>
        <taxon>Actinomycetota</taxon>
        <taxon>Actinomycetes</taxon>
        <taxon>Mycobacteriales</taxon>
        <taxon>Mycobacteriaceae</taxon>
        <taxon>Mycolicibacterium</taxon>
    </lineage>
</organism>
<sequence length="389" mass="40689">MSEVVIYTPRPGAEAGSDDREGGSPMTIDVAEREALQEAVRDLLRSRCTEQDVRQVLTGDDGFDRDLWRRLAEQGVTGIVIGSEYGGVGLGAVELEAVAEETGAALLPSPFISSAVLTAALIQAAGSEDDKQRLLPGLADGTAIGTVAVTGRAGTWTAEGVDVRAGTDGTLTGSAHYVTDGQVADVLLVVANGTDGAGVYEVDPGASGFERVAATVFDPSVRLSTFTFTGTPARRLGAAGWDAVQQALDLATIALAGEQCGGTRRIFEITVEYLKTRIQFGRPIGSFQALKHMAADLLLKVESSTSAAQNAAAQRDTDPDTAGGAIALAGFACAEAYRDTAAAAIQMHGGIGFTWEHPAHLYLRRARTGLQLFGGPRLHRERYLQSKGA</sequence>
<dbReference type="Gene3D" id="1.10.540.10">
    <property type="entry name" value="Acyl-CoA dehydrogenase/oxidase, N-terminal domain"/>
    <property type="match status" value="1"/>
</dbReference>
<dbReference type="SUPFAM" id="SSF47203">
    <property type="entry name" value="Acyl-CoA dehydrogenase C-terminal domain-like"/>
    <property type="match status" value="1"/>
</dbReference>
<dbReference type="Gene3D" id="2.40.110.10">
    <property type="entry name" value="Butyryl-CoA Dehydrogenase, subunit A, domain 2"/>
    <property type="match status" value="1"/>
</dbReference>
<dbReference type="InterPro" id="IPR013786">
    <property type="entry name" value="AcylCoA_DH/ox_N"/>
</dbReference>
<dbReference type="GO" id="GO:0050660">
    <property type="term" value="F:flavin adenine dinucleotide binding"/>
    <property type="evidence" value="ECO:0007669"/>
    <property type="project" value="InterPro"/>
</dbReference>
<evidence type="ECO:0000256" key="1">
    <source>
        <dbReference type="ARBA" id="ARBA00001974"/>
    </source>
</evidence>
<keyword evidence="5" id="KW-0560">Oxidoreductase</keyword>
<name>A0AAD1J1K2_MYCMB</name>
<dbReference type="Gene3D" id="1.20.140.10">
    <property type="entry name" value="Butyryl-CoA Dehydrogenase, subunit A, domain 3"/>
    <property type="match status" value="1"/>
</dbReference>
<comment type="cofactor">
    <cofactor evidence="1">
        <name>FAD</name>
        <dbReference type="ChEBI" id="CHEBI:57692"/>
    </cofactor>
</comment>
<dbReference type="SUPFAM" id="SSF56645">
    <property type="entry name" value="Acyl-CoA dehydrogenase NM domain-like"/>
    <property type="match status" value="1"/>
</dbReference>
<dbReference type="Pfam" id="PF02771">
    <property type="entry name" value="Acyl-CoA_dh_N"/>
    <property type="match status" value="1"/>
</dbReference>
<accession>A0AAD1J1K2</accession>
<protein>
    <submittedName>
        <fullName evidence="9">Acyl-CoA dehydrogenase</fullName>
    </submittedName>
</protein>
<dbReference type="EMBL" id="AP022617">
    <property type="protein sequence ID" value="BBZ63575.1"/>
    <property type="molecule type" value="Genomic_DNA"/>
</dbReference>
<dbReference type="InterPro" id="IPR009100">
    <property type="entry name" value="AcylCoA_DH/oxidase_NM_dom_sf"/>
</dbReference>
<dbReference type="CDD" id="cd00567">
    <property type="entry name" value="ACAD"/>
    <property type="match status" value="1"/>
</dbReference>
<dbReference type="PANTHER" id="PTHR43884">
    <property type="entry name" value="ACYL-COA DEHYDROGENASE"/>
    <property type="match status" value="1"/>
</dbReference>
<evidence type="ECO:0000259" key="8">
    <source>
        <dbReference type="Pfam" id="PF02771"/>
    </source>
</evidence>
<dbReference type="InterPro" id="IPR046373">
    <property type="entry name" value="Acyl-CoA_Oxase/DH_mid-dom_sf"/>
</dbReference>
<evidence type="ECO:0000313" key="9">
    <source>
        <dbReference type="EMBL" id="BBZ63575.1"/>
    </source>
</evidence>
<evidence type="ECO:0000256" key="3">
    <source>
        <dbReference type="ARBA" id="ARBA00022630"/>
    </source>
</evidence>
<keyword evidence="3" id="KW-0285">Flavoprotein</keyword>
<comment type="similarity">
    <text evidence="2">Belongs to the acyl-CoA dehydrogenase family.</text>
</comment>
<evidence type="ECO:0000256" key="4">
    <source>
        <dbReference type="ARBA" id="ARBA00022827"/>
    </source>
</evidence>
<dbReference type="GO" id="GO:0003995">
    <property type="term" value="F:acyl-CoA dehydrogenase activity"/>
    <property type="evidence" value="ECO:0007669"/>
    <property type="project" value="TreeGrafter"/>
</dbReference>
<proteinExistence type="inferred from homology"/>
<evidence type="ECO:0000313" key="10">
    <source>
        <dbReference type="Proteomes" id="UP000466039"/>
    </source>
</evidence>
<dbReference type="InterPro" id="IPR037069">
    <property type="entry name" value="AcylCoA_DH/ox_N_sf"/>
</dbReference>
<evidence type="ECO:0000256" key="2">
    <source>
        <dbReference type="ARBA" id="ARBA00009347"/>
    </source>
</evidence>
<dbReference type="PANTHER" id="PTHR43884:SF20">
    <property type="entry name" value="ACYL-COA DEHYDROGENASE FADE28"/>
    <property type="match status" value="1"/>
</dbReference>
<evidence type="ECO:0000259" key="7">
    <source>
        <dbReference type="Pfam" id="PF00441"/>
    </source>
</evidence>
<dbReference type="InterPro" id="IPR009075">
    <property type="entry name" value="AcylCo_DH/oxidase_C"/>
</dbReference>
<evidence type="ECO:0000256" key="5">
    <source>
        <dbReference type="ARBA" id="ARBA00023002"/>
    </source>
</evidence>
<dbReference type="InterPro" id="IPR036250">
    <property type="entry name" value="AcylCo_DH-like_C"/>
</dbReference>
<dbReference type="Pfam" id="PF00441">
    <property type="entry name" value="Acyl-CoA_dh_1"/>
    <property type="match status" value="1"/>
</dbReference>
<dbReference type="AlphaFoldDB" id="A0AAD1J1K2"/>
<dbReference type="Proteomes" id="UP000466039">
    <property type="component" value="Chromosome"/>
</dbReference>
<feature type="region of interest" description="Disordered" evidence="6">
    <location>
        <begin position="1"/>
        <end position="24"/>
    </location>
</feature>
<feature type="domain" description="Acyl-CoA dehydrogenase/oxidase C-terminal" evidence="7">
    <location>
        <begin position="239"/>
        <end position="369"/>
    </location>
</feature>